<organism evidence="3 4">
    <name type="scientific">Haloprofundus marisrubri</name>
    <dbReference type="NCBI Taxonomy" id="1514971"/>
    <lineage>
        <taxon>Archaea</taxon>
        <taxon>Methanobacteriati</taxon>
        <taxon>Methanobacteriota</taxon>
        <taxon>Stenosarchaea group</taxon>
        <taxon>Halobacteria</taxon>
        <taxon>Halobacteriales</taxon>
        <taxon>Haloferacaceae</taxon>
        <taxon>Haloprofundus</taxon>
    </lineage>
</organism>
<reference evidence="3 4" key="1">
    <citation type="submission" date="2015-12" db="EMBL/GenBank/DDBJ databases">
        <title>Haloprofundus marisrubri gen. nov., sp. nov., an extremely halophilic archaeon isolated from the Discovery deep brine-seawater interface in the Red Sea.</title>
        <authorList>
            <person name="Zhang G."/>
            <person name="Stingl U."/>
            <person name="Rashid M."/>
        </authorList>
    </citation>
    <scope>NUCLEOTIDE SEQUENCE [LARGE SCALE GENOMIC DNA]</scope>
    <source>
        <strain evidence="3 4">SB9</strain>
    </source>
</reference>
<proteinExistence type="predicted"/>
<sequence length="127" mass="13707">MRLLPPASASALADRLSLTETPFDEREFTNLWFLATLGYGVGDTVTTIALMSYSPTVIEGNPVLRWAVAQFGQSGLVGLKLVAFFACLALSIDAAQDGDKLWYYAPPIVLTLAGAFTTVYNVRLMLG</sequence>
<gene>
    <name evidence="3" type="ORF">AUR64_12720</name>
</gene>
<dbReference type="AlphaFoldDB" id="A0A0W1RBE0"/>
<keyword evidence="1" id="KW-1133">Transmembrane helix</keyword>
<evidence type="ECO:0000313" key="3">
    <source>
        <dbReference type="EMBL" id="KTG10421.1"/>
    </source>
</evidence>
<feature type="transmembrane region" description="Helical" evidence="1">
    <location>
        <begin position="74"/>
        <end position="95"/>
    </location>
</feature>
<dbReference type="Pfam" id="PF18902">
    <property type="entry name" value="DUF5658"/>
    <property type="match status" value="1"/>
</dbReference>
<evidence type="ECO:0000256" key="1">
    <source>
        <dbReference type="SAM" id="Phobius"/>
    </source>
</evidence>
<evidence type="ECO:0000259" key="2">
    <source>
        <dbReference type="Pfam" id="PF18902"/>
    </source>
</evidence>
<feature type="domain" description="DUF5658" evidence="2">
    <location>
        <begin position="35"/>
        <end position="126"/>
    </location>
</feature>
<dbReference type="EMBL" id="LOPU01000018">
    <property type="protein sequence ID" value="KTG10421.1"/>
    <property type="molecule type" value="Genomic_DNA"/>
</dbReference>
<protein>
    <recommendedName>
        <fullName evidence="2">DUF5658 domain-containing protein</fullName>
    </recommendedName>
</protein>
<feature type="transmembrane region" description="Helical" evidence="1">
    <location>
        <begin position="31"/>
        <end position="53"/>
    </location>
</feature>
<dbReference type="OrthoDB" id="270892at2157"/>
<dbReference type="Proteomes" id="UP000054387">
    <property type="component" value="Unassembled WGS sequence"/>
</dbReference>
<keyword evidence="1" id="KW-0472">Membrane</keyword>
<comment type="caution">
    <text evidence="3">The sequence shown here is derived from an EMBL/GenBank/DDBJ whole genome shotgun (WGS) entry which is preliminary data.</text>
</comment>
<keyword evidence="1" id="KW-0812">Transmembrane</keyword>
<keyword evidence="4" id="KW-1185">Reference proteome</keyword>
<name>A0A0W1RBE0_9EURY</name>
<dbReference type="RefSeq" id="WP_058581774.1">
    <property type="nucleotide sequence ID" value="NZ_LOPU01000018.1"/>
</dbReference>
<evidence type="ECO:0000313" key="4">
    <source>
        <dbReference type="Proteomes" id="UP000054387"/>
    </source>
</evidence>
<feature type="transmembrane region" description="Helical" evidence="1">
    <location>
        <begin position="101"/>
        <end position="122"/>
    </location>
</feature>
<accession>A0A0W1RBE0</accession>
<dbReference type="InterPro" id="IPR043717">
    <property type="entry name" value="DUF5658"/>
</dbReference>